<evidence type="ECO:0000313" key="1">
    <source>
        <dbReference type="EMBL" id="KAI8035327.1"/>
    </source>
</evidence>
<dbReference type="EMBL" id="JAMKOV010000039">
    <property type="protein sequence ID" value="KAI8035327.1"/>
    <property type="molecule type" value="Genomic_DNA"/>
</dbReference>
<proteinExistence type="predicted"/>
<reference evidence="1" key="1">
    <citation type="journal article" date="2023" name="Genome Biol. Evol.">
        <title>Long-read-based Genome Assembly of Drosophila gunungcola Reveals Fewer Chemosensory Genes in Flower-breeding Species.</title>
        <authorList>
            <person name="Negi A."/>
            <person name="Liao B.Y."/>
            <person name="Yeh S.D."/>
        </authorList>
    </citation>
    <scope>NUCLEOTIDE SEQUENCE</scope>
    <source>
        <strain evidence="1">Sukarami</strain>
    </source>
</reference>
<evidence type="ECO:0000313" key="2">
    <source>
        <dbReference type="Proteomes" id="UP001059596"/>
    </source>
</evidence>
<gene>
    <name evidence="1" type="ORF">M5D96_011875</name>
</gene>
<organism evidence="1 2">
    <name type="scientific">Drosophila gunungcola</name>
    <name type="common">fruit fly</name>
    <dbReference type="NCBI Taxonomy" id="103775"/>
    <lineage>
        <taxon>Eukaryota</taxon>
        <taxon>Metazoa</taxon>
        <taxon>Ecdysozoa</taxon>
        <taxon>Arthropoda</taxon>
        <taxon>Hexapoda</taxon>
        <taxon>Insecta</taxon>
        <taxon>Pterygota</taxon>
        <taxon>Neoptera</taxon>
        <taxon>Endopterygota</taxon>
        <taxon>Diptera</taxon>
        <taxon>Brachycera</taxon>
        <taxon>Muscomorpha</taxon>
        <taxon>Ephydroidea</taxon>
        <taxon>Drosophilidae</taxon>
        <taxon>Drosophila</taxon>
        <taxon>Sophophora</taxon>
    </lineage>
</organism>
<keyword evidence="2" id="KW-1185">Reference proteome</keyword>
<comment type="caution">
    <text evidence="1">The sequence shown here is derived from an EMBL/GenBank/DDBJ whole genome shotgun (WGS) entry which is preliminary data.</text>
</comment>
<accession>A0A9Q0BK03</accession>
<dbReference type="AlphaFoldDB" id="A0A9Q0BK03"/>
<name>A0A9Q0BK03_9MUSC</name>
<sequence length="56" mass="6614">MNPYNFGQPHYPAYPQYLHLQGEDSDKEIKAGGAAAHVRPYVRRRKPRRGAHWRLR</sequence>
<dbReference type="Proteomes" id="UP001059596">
    <property type="component" value="Unassembled WGS sequence"/>
</dbReference>
<protein>
    <submittedName>
        <fullName evidence="1">Uncharacterized protein</fullName>
    </submittedName>
</protein>